<evidence type="ECO:0008006" key="3">
    <source>
        <dbReference type="Google" id="ProtNLM"/>
    </source>
</evidence>
<gene>
    <name evidence="1" type="ORF">CEURO_LOCUS3092</name>
</gene>
<dbReference type="PANTHER" id="PTHR35506:SF1">
    <property type="entry name" value="OS02G0135600 PROTEIN"/>
    <property type="match status" value="1"/>
</dbReference>
<comment type="caution">
    <text evidence="1">The sequence shown here is derived from an EMBL/GenBank/DDBJ whole genome shotgun (WGS) entry which is preliminary data.</text>
</comment>
<keyword evidence="2" id="KW-1185">Reference proteome</keyword>
<dbReference type="OrthoDB" id="1891406at2759"/>
<proteinExistence type="predicted"/>
<dbReference type="PANTHER" id="PTHR35506">
    <property type="entry name" value="OS02G0135600 PROTEIN"/>
    <property type="match status" value="1"/>
</dbReference>
<dbReference type="Proteomes" id="UP001152484">
    <property type="component" value="Unassembled WGS sequence"/>
</dbReference>
<dbReference type="AlphaFoldDB" id="A0A9P1DZK4"/>
<evidence type="ECO:0000313" key="1">
    <source>
        <dbReference type="EMBL" id="CAH9069172.1"/>
    </source>
</evidence>
<dbReference type="EMBL" id="CAMAPE010000005">
    <property type="protein sequence ID" value="CAH9069172.1"/>
    <property type="molecule type" value="Genomic_DNA"/>
</dbReference>
<evidence type="ECO:0000313" key="2">
    <source>
        <dbReference type="Proteomes" id="UP001152484"/>
    </source>
</evidence>
<name>A0A9P1DZK4_CUSEU</name>
<organism evidence="1 2">
    <name type="scientific">Cuscuta europaea</name>
    <name type="common">European dodder</name>
    <dbReference type="NCBI Taxonomy" id="41803"/>
    <lineage>
        <taxon>Eukaryota</taxon>
        <taxon>Viridiplantae</taxon>
        <taxon>Streptophyta</taxon>
        <taxon>Embryophyta</taxon>
        <taxon>Tracheophyta</taxon>
        <taxon>Spermatophyta</taxon>
        <taxon>Magnoliopsida</taxon>
        <taxon>eudicotyledons</taxon>
        <taxon>Gunneridae</taxon>
        <taxon>Pentapetalae</taxon>
        <taxon>asterids</taxon>
        <taxon>lamiids</taxon>
        <taxon>Solanales</taxon>
        <taxon>Convolvulaceae</taxon>
        <taxon>Cuscuteae</taxon>
        <taxon>Cuscuta</taxon>
        <taxon>Cuscuta subgen. Cuscuta</taxon>
    </lineage>
</organism>
<protein>
    <recommendedName>
        <fullName evidence="3">AT5G11810-like protein</fullName>
    </recommendedName>
</protein>
<accession>A0A9P1DZK4</accession>
<reference evidence="1" key="1">
    <citation type="submission" date="2022-07" db="EMBL/GenBank/DDBJ databases">
        <authorList>
            <person name="Macas J."/>
            <person name="Novak P."/>
            <person name="Neumann P."/>
        </authorList>
    </citation>
    <scope>NUCLEOTIDE SEQUENCE</scope>
</reference>
<sequence>MADKPSRGLVLYGDGLARSVLPSHTHLHSLASRACSGFLSLPDSSPSENEDARIVREFAELLDSREAYNKMNEEDISELRSQKTLLKMTISHRFMGMKAAIVTDNPILKAFCDRLGLTTFGAHGLLHCNSLEVKPPVSALELLGLQYGKVSEMSRFDLVILHVESIEDINGLVGELLIRMAQPGTEVGSRLHLSVVLSFGAVSDNEGSKFSFCNNIRNESNSQLPMLFPCQSYTMKGGKTRENVRHHCPMLVAQWQDGVTRKDAVGAFSFEDIKEEGGNLVIPADRFLHELAFKLWKAPKYGA</sequence>